<evidence type="ECO:0000256" key="3">
    <source>
        <dbReference type="ARBA" id="ARBA00023163"/>
    </source>
</evidence>
<dbReference type="InterPro" id="IPR016032">
    <property type="entry name" value="Sig_transdc_resp-reg_C-effctor"/>
</dbReference>
<dbReference type="Pfam" id="PF01590">
    <property type="entry name" value="GAF"/>
    <property type="match status" value="1"/>
</dbReference>
<evidence type="ECO:0000313" key="5">
    <source>
        <dbReference type="EMBL" id="MBP2071571.1"/>
    </source>
</evidence>
<sequence length="260" mass="29772">MGNMQIYDEILYSYKRCVKAGLTSSTTDPAIISRGNDLQIRLNKNMTLIETFKNVVGNILRSLKGKYIFLLTDDEGYLLDTMCHEKILCHINFDCSIGISFKEEAIGTNAISMAMKLKRLVYLEPKYHYCDILKKWNCIAAPIIVDEKIIGYLDVSTIERDMTEEMNVVVELLSDKIANEYKNCLKNSELVNKNIDFTDKQIKILIMLAKGYKELTISRELGIKPVTVKYHKKKIIEKLCVKSIQEAIVKATKLNLIDID</sequence>
<dbReference type="InterPro" id="IPR003018">
    <property type="entry name" value="GAF"/>
</dbReference>
<reference evidence="5" key="1">
    <citation type="submission" date="2021-03" db="EMBL/GenBank/DDBJ databases">
        <title>Genomic Encyclopedia of Type Strains, Phase IV (KMG-IV): sequencing the most valuable type-strain genomes for metagenomic binning, comparative biology and taxonomic classification.</title>
        <authorList>
            <person name="Goeker M."/>
        </authorList>
    </citation>
    <scope>NUCLEOTIDE SEQUENCE</scope>
    <source>
        <strain evidence="5">DSM 101588</strain>
    </source>
</reference>
<dbReference type="Gene3D" id="3.30.450.40">
    <property type="match status" value="1"/>
</dbReference>
<gene>
    <name evidence="5" type="ORF">J2Z80_001091</name>
</gene>
<evidence type="ECO:0000256" key="1">
    <source>
        <dbReference type="ARBA" id="ARBA00023015"/>
    </source>
</evidence>
<keyword evidence="1" id="KW-0805">Transcription regulation</keyword>
<keyword evidence="3" id="KW-0804">Transcription</keyword>
<dbReference type="Gene3D" id="1.10.10.10">
    <property type="entry name" value="Winged helix-like DNA-binding domain superfamily/Winged helix DNA-binding domain"/>
    <property type="match status" value="1"/>
</dbReference>
<evidence type="ECO:0000259" key="4">
    <source>
        <dbReference type="PROSITE" id="PS50043"/>
    </source>
</evidence>
<dbReference type="SUPFAM" id="SSF46894">
    <property type="entry name" value="C-terminal effector domain of the bipartite response regulators"/>
    <property type="match status" value="1"/>
</dbReference>
<organism evidence="5 6">
    <name type="scientific">Thermoanaerobacterium butyriciformans</name>
    <dbReference type="NCBI Taxonomy" id="1702242"/>
    <lineage>
        <taxon>Bacteria</taxon>
        <taxon>Bacillati</taxon>
        <taxon>Bacillota</taxon>
        <taxon>Clostridia</taxon>
        <taxon>Thermoanaerobacterales</taxon>
        <taxon>Thermoanaerobacteraceae</taxon>
        <taxon>Thermoanaerobacterium</taxon>
    </lineage>
</organism>
<dbReference type="PRINTS" id="PR00038">
    <property type="entry name" value="HTHLUXR"/>
</dbReference>
<accession>A0ABS4ND17</accession>
<evidence type="ECO:0000256" key="2">
    <source>
        <dbReference type="ARBA" id="ARBA00023125"/>
    </source>
</evidence>
<keyword evidence="2" id="KW-0238">DNA-binding</keyword>
<dbReference type="InterPro" id="IPR036388">
    <property type="entry name" value="WH-like_DNA-bd_sf"/>
</dbReference>
<name>A0ABS4ND17_9THEO</name>
<dbReference type="SUPFAM" id="SSF55781">
    <property type="entry name" value="GAF domain-like"/>
    <property type="match status" value="1"/>
</dbReference>
<dbReference type="PROSITE" id="PS50043">
    <property type="entry name" value="HTH_LUXR_2"/>
    <property type="match status" value="1"/>
</dbReference>
<protein>
    <submittedName>
        <fullName evidence="5">Transcriptional regulator of acetoin/glycerol metabolism</fullName>
    </submittedName>
</protein>
<keyword evidence="6" id="KW-1185">Reference proteome</keyword>
<comment type="caution">
    <text evidence="5">The sequence shown here is derived from an EMBL/GenBank/DDBJ whole genome shotgun (WGS) entry which is preliminary data.</text>
</comment>
<dbReference type="Proteomes" id="UP001166402">
    <property type="component" value="Unassembled WGS sequence"/>
</dbReference>
<dbReference type="InterPro" id="IPR029016">
    <property type="entry name" value="GAF-like_dom_sf"/>
</dbReference>
<dbReference type="CDD" id="cd06170">
    <property type="entry name" value="LuxR_C_like"/>
    <property type="match status" value="1"/>
</dbReference>
<dbReference type="EMBL" id="JAGGLT010000009">
    <property type="protein sequence ID" value="MBP2071571.1"/>
    <property type="molecule type" value="Genomic_DNA"/>
</dbReference>
<dbReference type="SMART" id="SM00421">
    <property type="entry name" value="HTH_LUXR"/>
    <property type="match status" value="1"/>
</dbReference>
<proteinExistence type="predicted"/>
<dbReference type="PANTHER" id="PTHR44688">
    <property type="entry name" value="DNA-BINDING TRANSCRIPTIONAL ACTIVATOR DEVR_DOSR"/>
    <property type="match status" value="1"/>
</dbReference>
<evidence type="ECO:0000313" key="6">
    <source>
        <dbReference type="Proteomes" id="UP001166402"/>
    </source>
</evidence>
<dbReference type="InterPro" id="IPR000792">
    <property type="entry name" value="Tscrpt_reg_LuxR_C"/>
</dbReference>
<dbReference type="PANTHER" id="PTHR44688:SF16">
    <property type="entry name" value="DNA-BINDING TRANSCRIPTIONAL ACTIVATOR DEVR_DOSR"/>
    <property type="match status" value="1"/>
</dbReference>
<dbReference type="Pfam" id="PF00196">
    <property type="entry name" value="GerE"/>
    <property type="match status" value="1"/>
</dbReference>
<dbReference type="RefSeq" id="WP_209453461.1">
    <property type="nucleotide sequence ID" value="NZ_JAGGLT010000009.1"/>
</dbReference>
<feature type="domain" description="HTH luxR-type" evidence="4">
    <location>
        <begin position="190"/>
        <end position="255"/>
    </location>
</feature>